<dbReference type="AlphaFoldDB" id="D5AB88"/>
<feature type="region of interest" description="Disordered" evidence="1">
    <location>
        <begin position="11"/>
        <end position="47"/>
    </location>
</feature>
<name>D5AB88_PICSI</name>
<reference evidence="2" key="1">
    <citation type="submission" date="2010-04" db="EMBL/GenBank/DDBJ databases">
        <authorList>
            <person name="Reid K.E."/>
            <person name="Liao N."/>
            <person name="Chan S."/>
            <person name="Docking R."/>
            <person name="Taylor G."/>
            <person name="Moore R."/>
            <person name="Mayo M."/>
            <person name="Munro S."/>
            <person name="King J."/>
            <person name="Yanchuk A."/>
            <person name="Holt R."/>
            <person name="Jones S."/>
            <person name="Marra M."/>
            <person name="Ritland C.E."/>
            <person name="Ritland K."/>
            <person name="Bohlmann J."/>
        </authorList>
    </citation>
    <scope>NUCLEOTIDE SEQUENCE</scope>
    <source>
        <tissue evidence="2">Bud</tissue>
    </source>
</reference>
<protein>
    <submittedName>
        <fullName evidence="2">Uncharacterized protein</fullName>
    </submittedName>
</protein>
<evidence type="ECO:0000256" key="1">
    <source>
        <dbReference type="SAM" id="MobiDB-lite"/>
    </source>
</evidence>
<evidence type="ECO:0000313" key="2">
    <source>
        <dbReference type="EMBL" id="ADE76807.1"/>
    </source>
</evidence>
<accession>D5AB88</accession>
<sequence>MSLAIQNQILSHVGGPTPEPSRILCPPNSDQRRRRTKRCGWKDRQGR</sequence>
<dbReference type="EMBL" id="BT123491">
    <property type="protein sequence ID" value="ADE76807.1"/>
    <property type="molecule type" value="mRNA"/>
</dbReference>
<organism evidence="2">
    <name type="scientific">Picea sitchensis</name>
    <name type="common">Sitka spruce</name>
    <name type="synonym">Pinus sitchensis</name>
    <dbReference type="NCBI Taxonomy" id="3332"/>
    <lineage>
        <taxon>Eukaryota</taxon>
        <taxon>Viridiplantae</taxon>
        <taxon>Streptophyta</taxon>
        <taxon>Embryophyta</taxon>
        <taxon>Tracheophyta</taxon>
        <taxon>Spermatophyta</taxon>
        <taxon>Pinopsida</taxon>
        <taxon>Pinidae</taxon>
        <taxon>Conifers I</taxon>
        <taxon>Pinales</taxon>
        <taxon>Pinaceae</taxon>
        <taxon>Picea</taxon>
    </lineage>
</organism>
<proteinExistence type="evidence at transcript level"/>